<sequence length="856" mass="94938">MSQPSQGAITFHGWKLTPPQIEILEGLRERYLLALHEPHKVQKVAKAGVQREAVASIRSLHETANGKALSTNEKIALTRAVEKWFALYCKKRKAKEKAGTRDWSVRDVFVRETPSEEIQEKQMELWEEGKERGHNKRPFDYYQRAVTAFFNELSDTEIVELEQKAILWSNLGPPADVRLERAEGMYHKRNHAHALDLYRQGYIRLFILAAWQTPDGRVWTAPLDYNHEMDGAPRFLDLMAQQIEESGIEELFGDYAKIVYPGDGGDPMRVLNTKGVRRARLVVRLNKYGEPIMSNPDNPPPGISSVRQWRIDLARAYFSHWYGRCSGQIKTNPTVPWSKIPHTSLDDFVASVYIPNHLRQHWKDPSKIDAGPLLEMLQHIYARQVAGEDPPFEFHQYLKDGRLMVRKPRKVMDAVEMDILLGGHVEDDGSDDGNDDGKTADTDGKGKGKKSKGKGKAKESKGKGKEKAMAKEEREDRSQAGPSNPKKRTEHQANTKPSPTSEFIDITVPESPESPPQSPLSRKSRRRLAQEGRKSTNRRAHSTPEPRPDSPAQSETSDASVVPGPEPTPSLVRGPSELPKPLPVSSGSASVSSGPRRPKLVRDVGDSASGTSGTATQGSRSQAPGGTTFPSSAPLKPPASASPKPEVRSERPRFAFGQSSMMEFNFQDPRSSPTPLPAHLVPEIQVVEQVDMRSYVAGPKSKWKKIPRIPKADSPKAESPKAESPSDPLDSPPIPRHISKPKRGPAEEGGEPGPKRRRDDDIPLSTIPEEGASATTPPSKAMKPPPKPKPRKFQQASTSQQPEQDAFDLAPRRLNFMSSGSTGARRSVKVPPTPRNTSTRSFAPPASSTRSKSRKK</sequence>
<feature type="compositionally biased region" description="Low complexity" evidence="1">
    <location>
        <begin position="584"/>
        <end position="594"/>
    </location>
</feature>
<feature type="compositionally biased region" description="Polar residues" evidence="1">
    <location>
        <begin position="657"/>
        <end position="673"/>
    </location>
</feature>
<feature type="compositionally biased region" description="Polar residues" evidence="1">
    <location>
        <begin position="492"/>
        <end position="501"/>
    </location>
</feature>
<feature type="compositionally biased region" description="Basic and acidic residues" evidence="1">
    <location>
        <begin position="456"/>
        <end position="478"/>
    </location>
</feature>
<feature type="compositionally biased region" description="Basic and acidic residues" evidence="1">
    <location>
        <begin position="710"/>
        <end position="721"/>
    </location>
</feature>
<dbReference type="VEuPathDB" id="FungiDB:CC1G_03995"/>
<gene>
    <name evidence="2" type="ORF">CC1G_03995</name>
</gene>
<dbReference type="OrthoDB" id="3060653at2759"/>
<dbReference type="RefSeq" id="XP_001831104.1">
    <property type="nucleotide sequence ID" value="XM_001831052.1"/>
</dbReference>
<reference evidence="2 3" key="1">
    <citation type="journal article" date="2010" name="Proc. Natl. Acad. Sci. U.S.A.">
        <title>Insights into evolution of multicellular fungi from the assembled chromosomes of the mushroom Coprinopsis cinerea (Coprinus cinereus).</title>
        <authorList>
            <person name="Stajich J.E."/>
            <person name="Wilke S.K."/>
            <person name="Ahren D."/>
            <person name="Au C.H."/>
            <person name="Birren B.W."/>
            <person name="Borodovsky M."/>
            <person name="Burns C."/>
            <person name="Canback B."/>
            <person name="Casselton L.A."/>
            <person name="Cheng C.K."/>
            <person name="Deng J."/>
            <person name="Dietrich F.S."/>
            <person name="Fargo D.C."/>
            <person name="Farman M.L."/>
            <person name="Gathman A.C."/>
            <person name="Goldberg J."/>
            <person name="Guigo R."/>
            <person name="Hoegger P.J."/>
            <person name="Hooker J.B."/>
            <person name="Huggins A."/>
            <person name="James T.Y."/>
            <person name="Kamada T."/>
            <person name="Kilaru S."/>
            <person name="Kodira C."/>
            <person name="Kues U."/>
            <person name="Kupfer D."/>
            <person name="Kwan H.S."/>
            <person name="Lomsadze A."/>
            <person name="Li W."/>
            <person name="Lilly W.W."/>
            <person name="Ma L.J."/>
            <person name="Mackey A.J."/>
            <person name="Manning G."/>
            <person name="Martin F."/>
            <person name="Muraguchi H."/>
            <person name="Natvig D.O."/>
            <person name="Palmerini H."/>
            <person name="Ramesh M.A."/>
            <person name="Rehmeyer C.J."/>
            <person name="Roe B.A."/>
            <person name="Shenoy N."/>
            <person name="Stanke M."/>
            <person name="Ter-Hovhannisyan V."/>
            <person name="Tunlid A."/>
            <person name="Velagapudi R."/>
            <person name="Vision T.J."/>
            <person name="Zeng Q."/>
            <person name="Zolan M.E."/>
            <person name="Pukkila P.J."/>
        </authorList>
    </citation>
    <scope>NUCLEOTIDE SEQUENCE [LARGE SCALE GENOMIC DNA]</scope>
    <source>
        <strain evidence="3">Okayama-7 / 130 / ATCC MYA-4618 / FGSC 9003</strain>
    </source>
</reference>
<protein>
    <submittedName>
        <fullName evidence="2">Uncharacterized protein</fullName>
    </submittedName>
</protein>
<evidence type="ECO:0000313" key="2">
    <source>
        <dbReference type="EMBL" id="EAU90726.1"/>
    </source>
</evidence>
<name>A8N8E8_COPC7</name>
<feature type="region of interest" description="Disordered" evidence="1">
    <location>
        <begin position="695"/>
        <end position="856"/>
    </location>
</feature>
<feature type="compositionally biased region" description="Basic and acidic residues" evidence="1">
    <location>
        <begin position="435"/>
        <end position="446"/>
    </location>
</feature>
<feature type="compositionally biased region" description="Low complexity" evidence="1">
    <location>
        <begin position="630"/>
        <end position="644"/>
    </location>
</feature>
<feature type="compositionally biased region" description="Polar residues" evidence="1">
    <location>
        <begin position="835"/>
        <end position="850"/>
    </location>
</feature>
<keyword evidence="3" id="KW-1185">Reference proteome</keyword>
<dbReference type="AlphaFoldDB" id="A8N8E8"/>
<dbReference type="EMBL" id="AACS02000007">
    <property type="protein sequence ID" value="EAU90726.1"/>
    <property type="molecule type" value="Genomic_DNA"/>
</dbReference>
<feature type="compositionally biased region" description="Polar residues" evidence="1">
    <location>
        <begin position="608"/>
        <end position="629"/>
    </location>
</feature>
<dbReference type="Proteomes" id="UP000001861">
    <property type="component" value="Unassembled WGS sequence"/>
</dbReference>
<proteinExistence type="predicted"/>
<comment type="caution">
    <text evidence="2">The sequence shown here is derived from an EMBL/GenBank/DDBJ whole genome shotgun (WGS) entry which is preliminary data.</text>
</comment>
<accession>A8N8E8</accession>
<dbReference type="InParanoid" id="A8N8E8"/>
<dbReference type="GeneID" id="6007565"/>
<feature type="compositionally biased region" description="Polar residues" evidence="1">
    <location>
        <begin position="794"/>
        <end position="803"/>
    </location>
</feature>
<evidence type="ECO:0000313" key="3">
    <source>
        <dbReference type="Proteomes" id="UP000001861"/>
    </source>
</evidence>
<organism evidence="2 3">
    <name type="scientific">Coprinopsis cinerea (strain Okayama-7 / 130 / ATCC MYA-4618 / FGSC 9003)</name>
    <name type="common">Inky cap fungus</name>
    <name type="synonym">Hormographiella aspergillata</name>
    <dbReference type="NCBI Taxonomy" id="240176"/>
    <lineage>
        <taxon>Eukaryota</taxon>
        <taxon>Fungi</taxon>
        <taxon>Dikarya</taxon>
        <taxon>Basidiomycota</taxon>
        <taxon>Agaricomycotina</taxon>
        <taxon>Agaricomycetes</taxon>
        <taxon>Agaricomycetidae</taxon>
        <taxon>Agaricales</taxon>
        <taxon>Agaricineae</taxon>
        <taxon>Psathyrellaceae</taxon>
        <taxon>Coprinopsis</taxon>
    </lineage>
</organism>
<dbReference type="KEGG" id="cci:CC1G_03995"/>
<feature type="region of interest" description="Disordered" evidence="1">
    <location>
        <begin position="423"/>
        <end position="677"/>
    </location>
</feature>
<evidence type="ECO:0000256" key="1">
    <source>
        <dbReference type="SAM" id="MobiDB-lite"/>
    </source>
</evidence>